<accession>R0LU54</accession>
<reference evidence="3" key="1">
    <citation type="journal article" date="2013" name="Nat. Genet.">
        <title>The duck genome and transcriptome provide insight into an avian influenza virus reservoir species.</title>
        <authorList>
            <person name="Huang Y."/>
            <person name="Li Y."/>
            <person name="Burt D.W."/>
            <person name="Chen H."/>
            <person name="Zhang Y."/>
            <person name="Qian W."/>
            <person name="Kim H."/>
            <person name="Gan S."/>
            <person name="Zhao Y."/>
            <person name="Li J."/>
            <person name="Yi K."/>
            <person name="Feng H."/>
            <person name="Zhu P."/>
            <person name="Li B."/>
            <person name="Liu Q."/>
            <person name="Fairley S."/>
            <person name="Magor K.E."/>
            <person name="Du Z."/>
            <person name="Hu X."/>
            <person name="Goodman L."/>
            <person name="Tafer H."/>
            <person name="Vignal A."/>
            <person name="Lee T."/>
            <person name="Kim K.W."/>
            <person name="Sheng Z."/>
            <person name="An Y."/>
            <person name="Searle S."/>
            <person name="Herrero J."/>
            <person name="Groenen M.A."/>
            <person name="Crooijmans R.P."/>
            <person name="Faraut T."/>
            <person name="Cai Q."/>
            <person name="Webster R.G."/>
            <person name="Aldridge J.R."/>
            <person name="Warren W.C."/>
            <person name="Bartschat S."/>
            <person name="Kehr S."/>
            <person name="Marz M."/>
            <person name="Stadler P.F."/>
            <person name="Smith J."/>
            <person name="Kraus R.H."/>
            <person name="Zhao Y."/>
            <person name="Ren L."/>
            <person name="Fei J."/>
            <person name="Morisson M."/>
            <person name="Kaiser P."/>
            <person name="Griffin D.K."/>
            <person name="Rao M."/>
            <person name="Pitel F."/>
            <person name="Wang J."/>
            <person name="Li N."/>
        </authorList>
    </citation>
    <scope>NUCLEOTIDE SEQUENCE [LARGE SCALE GENOMIC DNA]</scope>
</reference>
<feature type="region of interest" description="Disordered" evidence="1">
    <location>
        <begin position="15"/>
        <end position="39"/>
    </location>
</feature>
<evidence type="ECO:0000313" key="3">
    <source>
        <dbReference type="Proteomes" id="UP000296049"/>
    </source>
</evidence>
<evidence type="ECO:0000256" key="1">
    <source>
        <dbReference type="SAM" id="MobiDB-lite"/>
    </source>
</evidence>
<organism evidence="2 3">
    <name type="scientific">Anas platyrhynchos</name>
    <name type="common">Mallard</name>
    <name type="synonym">Anas boschas</name>
    <dbReference type="NCBI Taxonomy" id="8839"/>
    <lineage>
        <taxon>Eukaryota</taxon>
        <taxon>Metazoa</taxon>
        <taxon>Chordata</taxon>
        <taxon>Craniata</taxon>
        <taxon>Vertebrata</taxon>
        <taxon>Euteleostomi</taxon>
        <taxon>Archelosauria</taxon>
        <taxon>Archosauria</taxon>
        <taxon>Dinosauria</taxon>
        <taxon>Saurischia</taxon>
        <taxon>Theropoda</taxon>
        <taxon>Coelurosauria</taxon>
        <taxon>Aves</taxon>
        <taxon>Neognathae</taxon>
        <taxon>Galloanserae</taxon>
        <taxon>Anseriformes</taxon>
        <taxon>Anatidae</taxon>
        <taxon>Anatinae</taxon>
        <taxon>Anas</taxon>
    </lineage>
</organism>
<protein>
    <submittedName>
        <fullName evidence="2">Uncharacterized protein</fullName>
    </submittedName>
</protein>
<sequence length="219" mass="24409">MKAKRVPLPSVAAQLPAAKPLPRTQEHFGDNLAGKREWRGQTPTSDSLVFAFCTFFICKGKQAQQGAEEMREAGHITAVPSQLLRAVVVARLLVHELCCCRTPRRGSQDGNRTKLLQLRFQGNSLLVDLLEDEERRALTFFGTCMHHTAPVKGKPLVLSCPGTWGSAISVTLLAVLKHYHTATPHSSPCSRAIRRLNYLLRQSRRGEVLHQPVEWLGMQ</sequence>
<evidence type="ECO:0000313" key="2">
    <source>
        <dbReference type="EMBL" id="EOB05295.1"/>
    </source>
</evidence>
<dbReference type="AlphaFoldDB" id="R0LU54"/>
<feature type="compositionally biased region" description="Basic and acidic residues" evidence="1">
    <location>
        <begin position="24"/>
        <end position="39"/>
    </location>
</feature>
<dbReference type="Proteomes" id="UP000296049">
    <property type="component" value="Unassembled WGS sequence"/>
</dbReference>
<name>R0LU54_ANAPL</name>
<keyword evidence="3" id="KW-1185">Reference proteome</keyword>
<proteinExistence type="predicted"/>
<dbReference type="EMBL" id="KB742701">
    <property type="protein sequence ID" value="EOB05295.1"/>
    <property type="molecule type" value="Genomic_DNA"/>
</dbReference>
<gene>
    <name evidence="2" type="ORF">Anapl_05450</name>
</gene>